<evidence type="ECO:0000313" key="1">
    <source>
        <dbReference type="EMBL" id="DAE00422.1"/>
    </source>
</evidence>
<proteinExistence type="predicted"/>
<dbReference type="EMBL" id="BK015301">
    <property type="protein sequence ID" value="DAE00422.1"/>
    <property type="molecule type" value="Genomic_DNA"/>
</dbReference>
<accession>A0A8S5P019</accession>
<organism evidence="1">
    <name type="scientific">Myoviridae sp. ctLnO19</name>
    <dbReference type="NCBI Taxonomy" id="2825085"/>
    <lineage>
        <taxon>Viruses</taxon>
        <taxon>Duplodnaviria</taxon>
        <taxon>Heunggongvirae</taxon>
        <taxon>Uroviricota</taxon>
        <taxon>Caudoviricetes</taxon>
    </lineage>
</organism>
<name>A0A8S5P019_9CAUD</name>
<reference evidence="1" key="1">
    <citation type="journal article" date="2021" name="Proc. Natl. Acad. Sci. U.S.A.">
        <title>A Catalog of Tens of Thousands of Viruses from Human Metagenomes Reveals Hidden Associations with Chronic Diseases.</title>
        <authorList>
            <person name="Tisza M.J."/>
            <person name="Buck C.B."/>
        </authorList>
    </citation>
    <scope>NUCLEOTIDE SEQUENCE</scope>
    <source>
        <strain evidence="1">CtLnO19</strain>
    </source>
</reference>
<sequence length="105" mass="12402">MKHLAELVRHLEENRNLEVGDKFLIRGRETIIRLRDKTNNTVTEHLVDNYGFRLDAIVSKLLPFFSKKAQETAGPLLAEVERHRSERVIDRNEWMTLVRSEMECQ</sequence>
<protein>
    <submittedName>
        <fullName evidence="1">Uncharacterized protein</fullName>
    </submittedName>
</protein>